<dbReference type="RefSeq" id="WP_265267404.1">
    <property type="nucleotide sequence ID" value="NZ_JANFAV010000001.1"/>
</dbReference>
<dbReference type="InterPro" id="IPR013658">
    <property type="entry name" value="SGL"/>
</dbReference>
<dbReference type="AlphaFoldDB" id="A0AA42CSI2"/>
<organism evidence="4 5">
    <name type="scientific">Sphingomonas lycopersici</name>
    <dbReference type="NCBI Taxonomy" id="2951807"/>
    <lineage>
        <taxon>Bacteria</taxon>
        <taxon>Pseudomonadati</taxon>
        <taxon>Pseudomonadota</taxon>
        <taxon>Alphaproteobacteria</taxon>
        <taxon>Sphingomonadales</taxon>
        <taxon>Sphingomonadaceae</taxon>
        <taxon>Sphingomonas</taxon>
    </lineage>
</organism>
<keyword evidence="1" id="KW-0378">Hydrolase</keyword>
<evidence type="ECO:0000313" key="4">
    <source>
        <dbReference type="EMBL" id="MCW6533373.1"/>
    </source>
</evidence>
<proteinExistence type="predicted"/>
<evidence type="ECO:0000256" key="2">
    <source>
        <dbReference type="SAM" id="SignalP"/>
    </source>
</evidence>
<feature type="domain" description="SMP-30/Gluconolactonase/LRE-like region" evidence="3">
    <location>
        <begin position="54"/>
        <end position="311"/>
    </location>
</feature>
<gene>
    <name evidence="4" type="ORF">NEE01_01105</name>
</gene>
<protein>
    <submittedName>
        <fullName evidence="4">SMP-30/gluconolactonase/LRE family protein</fullName>
    </submittedName>
</protein>
<name>A0AA42CSI2_9SPHN</name>
<feature type="chain" id="PRO_5041256082" evidence="2">
    <location>
        <begin position="21"/>
        <end position="330"/>
    </location>
</feature>
<dbReference type="InterPro" id="IPR011042">
    <property type="entry name" value="6-blade_b-propeller_TolB-like"/>
</dbReference>
<dbReference type="InterPro" id="IPR051262">
    <property type="entry name" value="SMP-30/CGR1_Lactonase"/>
</dbReference>
<evidence type="ECO:0000259" key="3">
    <source>
        <dbReference type="Pfam" id="PF08450"/>
    </source>
</evidence>
<dbReference type="Proteomes" id="UP001165565">
    <property type="component" value="Unassembled WGS sequence"/>
</dbReference>
<keyword evidence="5" id="KW-1185">Reference proteome</keyword>
<reference evidence="4" key="1">
    <citation type="submission" date="2022-06" db="EMBL/GenBank/DDBJ databases">
        <title>Sphingomonas sp. nov. isolated from rhizosphere soil of tomato.</title>
        <authorList>
            <person name="Dong H."/>
            <person name="Gao R."/>
        </authorList>
    </citation>
    <scope>NUCLEOTIDE SEQUENCE</scope>
    <source>
        <strain evidence="4">MMSM24</strain>
    </source>
</reference>
<dbReference type="EMBL" id="JANFAV010000001">
    <property type="protein sequence ID" value="MCW6533373.1"/>
    <property type="molecule type" value="Genomic_DNA"/>
</dbReference>
<dbReference type="SUPFAM" id="SSF63829">
    <property type="entry name" value="Calcium-dependent phosphotriesterase"/>
    <property type="match status" value="1"/>
</dbReference>
<dbReference type="Gene3D" id="2.120.10.30">
    <property type="entry name" value="TolB, C-terminal domain"/>
    <property type="match status" value="1"/>
</dbReference>
<dbReference type="PANTHER" id="PTHR47572">
    <property type="entry name" value="LIPOPROTEIN-RELATED"/>
    <property type="match status" value="1"/>
</dbReference>
<dbReference type="GO" id="GO:0016787">
    <property type="term" value="F:hydrolase activity"/>
    <property type="evidence" value="ECO:0007669"/>
    <property type="project" value="UniProtKB-KW"/>
</dbReference>
<comment type="caution">
    <text evidence="4">The sequence shown here is derived from an EMBL/GenBank/DDBJ whole genome shotgun (WGS) entry which is preliminary data.</text>
</comment>
<keyword evidence="2" id="KW-0732">Signal</keyword>
<accession>A0AA42CSI2</accession>
<dbReference type="PANTHER" id="PTHR47572:SF4">
    <property type="entry name" value="LACTONASE DRP35"/>
    <property type="match status" value="1"/>
</dbReference>
<evidence type="ECO:0000313" key="5">
    <source>
        <dbReference type="Proteomes" id="UP001165565"/>
    </source>
</evidence>
<sequence length="330" mass="34909">MRLTSIFAVSVVSIVAPLPAAPTTGIGIDRLDPALDGLIAPDAQLERLATGFSFTEGPMWKDGRLWFSDVNGDKMRAVDPAGKVQELIANSGGLANPPAGASIGSNAMVPAEDGSVLMAQMGARRIVRIDGKLNIHPFLADFQGKRLNSPNDLVYARDGALWFTDPPFGLFNGMDKDPAKQLSFNGVFRYAQGVLKPVITDLKLPNGIGFSPDGHVLYVTDYGPPGVIFAYDVGRGGTLSNKRTLIAFPRGGGGGADGLKVDRAGNIWATGPGGIRIITPQGKVLGQIRLPEVAANLAFAGDGHILYITASTSIYRLRTKVAGVLPRYTR</sequence>
<feature type="signal peptide" evidence="2">
    <location>
        <begin position="1"/>
        <end position="20"/>
    </location>
</feature>
<dbReference type="Pfam" id="PF08450">
    <property type="entry name" value="SGL"/>
    <property type="match status" value="1"/>
</dbReference>
<evidence type="ECO:0000256" key="1">
    <source>
        <dbReference type="ARBA" id="ARBA00022801"/>
    </source>
</evidence>